<dbReference type="NCBIfam" id="TIGR00472">
    <property type="entry name" value="pheT_bact"/>
    <property type="match status" value="1"/>
</dbReference>
<dbReference type="SUPFAM" id="SSF54991">
    <property type="entry name" value="Anticodon-binding domain of PheRS"/>
    <property type="match status" value="1"/>
</dbReference>
<feature type="domain" description="FDX-ACB" evidence="18">
    <location>
        <begin position="750"/>
        <end position="843"/>
    </location>
</feature>
<evidence type="ECO:0000313" key="20">
    <source>
        <dbReference type="EMBL" id="PJF47322.1"/>
    </source>
</evidence>
<evidence type="ECO:0000256" key="2">
    <source>
        <dbReference type="ARBA" id="ARBA00008653"/>
    </source>
</evidence>
<evidence type="ECO:0000256" key="8">
    <source>
        <dbReference type="ARBA" id="ARBA00022741"/>
    </source>
</evidence>
<dbReference type="SUPFAM" id="SSF56037">
    <property type="entry name" value="PheT/TilS domain"/>
    <property type="match status" value="1"/>
</dbReference>
<keyword evidence="7 15" id="KW-0479">Metal-binding</keyword>
<evidence type="ECO:0000256" key="10">
    <source>
        <dbReference type="ARBA" id="ARBA00022842"/>
    </source>
</evidence>
<protein>
    <recommendedName>
        <fullName evidence="15">Phenylalanine--tRNA ligase beta subunit</fullName>
        <ecNumber evidence="15">6.1.1.20</ecNumber>
    </recommendedName>
    <alternativeName>
        <fullName evidence="15">Phenylalanyl-tRNA synthetase beta subunit</fullName>
        <shortName evidence="15">PheRS</shortName>
    </alternativeName>
</protein>
<sequence>MRVPISWLREYVEVTLPVDVLAEKLTLAGFEVEHIEYVGLPGSELPWDRDKIFVGQLLQVERHPNADRLLLATVDYGTGQPITVVTGAPNIRPGDSGQKVVLALKGARLYDGHKAGKVIMTLKAATLRGIKNDSMVCSEKELGLSDEHEGILILPDDAPVGAPLADYLGDVVLEVAILPSTARAASIIGIAREVAALTGQTVRYPPMDFTAEGEPIEGELRIEIRNSRLNPRFTAGVIRGVTIGPSPFWMQRRLALCGMRAINNIVDISNYVMLEFGQPTHAFDLDAVRIGPSGIRTITTRLAEPGEALTTLDGQTRDLQPTDILVCDEIGPLSLAGVMGGADSEVKESTRNVLFEAASWDNISIRKTARYHNLHSEASYRFSRGVHPALAMVAQRRGLHLLQRYAGGVISRGILDAYPSPAPPVRIALHPERVNKLLGVEMTVEEMTRILRLLEFEVKAEGERAQPGVAAPAPQPPRLMVTAPEHRLDIEGEHDLIEEIARIYGYDRIPETLMADALPPIHGNPALDFEERVRDLLVGAGLQEIVTYRLTSPEQEARIYAPNTPADHRPYVMLANPINPERTAMRHTLVSGALEVLTANLRHHARVAIFEIGAVFLPGSEGGLPEEQPRLAIAMSGARAEPSWRTHNADGAPVMDFYDLKGVVESLLDGLHLGEVTYEPTTHPTYYPGRTAAVRACDASGMLLGLLGELHPRVRDAWGLPADRPVLIADFDLEALRHAAARDYAIRDLPRFPATIEDLAIVVDEAVPAAAVARTIRQAGGALLRDLRLFDVYRGEQIGSGKKSLAYSLTYQAEDRTLTDKDVETLRAKIIRALEGQLGATVRR</sequence>
<dbReference type="Gene3D" id="3.50.40.10">
    <property type="entry name" value="Phenylalanyl-trna Synthetase, Chain B, domain 3"/>
    <property type="match status" value="1"/>
</dbReference>
<evidence type="ECO:0000256" key="9">
    <source>
        <dbReference type="ARBA" id="ARBA00022840"/>
    </source>
</evidence>
<dbReference type="Proteomes" id="UP000230790">
    <property type="component" value="Unassembled WGS sequence"/>
</dbReference>
<dbReference type="PANTHER" id="PTHR10947:SF0">
    <property type="entry name" value="PHENYLALANINE--TRNA LIGASE BETA SUBUNIT"/>
    <property type="match status" value="1"/>
</dbReference>
<dbReference type="InterPro" id="IPR033714">
    <property type="entry name" value="tRNA_bind_bactPheRS"/>
</dbReference>
<evidence type="ECO:0000256" key="13">
    <source>
        <dbReference type="ARBA" id="ARBA00023146"/>
    </source>
</evidence>
<keyword evidence="6 15" id="KW-0436">Ligase</keyword>
<dbReference type="InterPro" id="IPR036690">
    <property type="entry name" value="Fdx_antiC-bd_sf"/>
</dbReference>
<dbReference type="InterPro" id="IPR009061">
    <property type="entry name" value="DNA-bd_dom_put_sf"/>
</dbReference>
<dbReference type="CDD" id="cd02796">
    <property type="entry name" value="tRNA_bind_bactPheRS"/>
    <property type="match status" value="1"/>
</dbReference>
<evidence type="ECO:0000256" key="5">
    <source>
        <dbReference type="ARBA" id="ARBA00022555"/>
    </source>
</evidence>
<feature type="binding site" evidence="15">
    <location>
        <position position="495"/>
    </location>
    <ligand>
        <name>Mg(2+)</name>
        <dbReference type="ChEBI" id="CHEBI:18420"/>
        <note>shared with alpha subunit</note>
    </ligand>
</feature>
<keyword evidence="11 16" id="KW-0694">RNA-binding</keyword>
<dbReference type="FunFam" id="3.30.70.380:FF:000001">
    <property type="entry name" value="Phenylalanine--tRNA ligase beta subunit"/>
    <property type="match status" value="1"/>
</dbReference>
<accession>A0A2M8QC07</accession>
<evidence type="ECO:0000256" key="4">
    <source>
        <dbReference type="ARBA" id="ARBA00022490"/>
    </source>
</evidence>
<comment type="subcellular location">
    <subcellularLocation>
        <location evidence="1 15">Cytoplasm</location>
    </subcellularLocation>
</comment>
<keyword evidence="8 15" id="KW-0547">Nucleotide-binding</keyword>
<keyword evidence="4 15" id="KW-0963">Cytoplasm</keyword>
<comment type="subunit">
    <text evidence="3 15">Tetramer of two alpha and two beta subunits.</text>
</comment>
<dbReference type="SMART" id="SM00874">
    <property type="entry name" value="B5"/>
    <property type="match status" value="1"/>
</dbReference>
<dbReference type="InterPro" id="IPR005147">
    <property type="entry name" value="tRNA_synthase_B5-dom"/>
</dbReference>
<keyword evidence="5 16" id="KW-0820">tRNA-binding</keyword>
<dbReference type="GO" id="GO:0004826">
    <property type="term" value="F:phenylalanine-tRNA ligase activity"/>
    <property type="evidence" value="ECO:0007669"/>
    <property type="project" value="UniProtKB-UniRule"/>
</dbReference>
<dbReference type="InterPro" id="IPR002547">
    <property type="entry name" value="tRNA-bd_dom"/>
</dbReference>
<keyword evidence="9 15" id="KW-0067">ATP-binding</keyword>
<dbReference type="EMBL" id="PGTN01000055">
    <property type="protein sequence ID" value="PJF47322.1"/>
    <property type="molecule type" value="Genomic_DNA"/>
</dbReference>
<evidence type="ECO:0000256" key="16">
    <source>
        <dbReference type="PROSITE-ProRule" id="PRU00209"/>
    </source>
</evidence>
<evidence type="ECO:0000256" key="12">
    <source>
        <dbReference type="ARBA" id="ARBA00022917"/>
    </source>
</evidence>
<evidence type="ECO:0000256" key="15">
    <source>
        <dbReference type="HAMAP-Rule" id="MF_00283"/>
    </source>
</evidence>
<proteinExistence type="inferred from homology"/>
<dbReference type="HAMAP" id="MF_00283">
    <property type="entry name" value="Phe_tRNA_synth_beta1"/>
    <property type="match status" value="1"/>
</dbReference>
<dbReference type="InterPro" id="IPR045864">
    <property type="entry name" value="aa-tRNA-synth_II/BPL/LPL"/>
</dbReference>
<dbReference type="GO" id="GO:0009328">
    <property type="term" value="C:phenylalanine-tRNA ligase complex"/>
    <property type="evidence" value="ECO:0007669"/>
    <property type="project" value="TreeGrafter"/>
</dbReference>
<dbReference type="InterPro" id="IPR004532">
    <property type="entry name" value="Phe-tRNA-ligase_IIc_bsu_bact"/>
</dbReference>
<dbReference type="SMART" id="SM00896">
    <property type="entry name" value="FDX-ACB"/>
    <property type="match status" value="1"/>
</dbReference>
<feature type="binding site" evidence="15">
    <location>
        <position position="498"/>
    </location>
    <ligand>
        <name>Mg(2+)</name>
        <dbReference type="ChEBI" id="CHEBI:18420"/>
        <note>shared with alpha subunit</note>
    </ligand>
</feature>
<dbReference type="GO" id="GO:0006432">
    <property type="term" value="P:phenylalanyl-tRNA aminoacylation"/>
    <property type="evidence" value="ECO:0007669"/>
    <property type="project" value="UniProtKB-UniRule"/>
</dbReference>
<dbReference type="Pfam" id="PF03484">
    <property type="entry name" value="B5"/>
    <property type="match status" value="1"/>
</dbReference>
<dbReference type="InterPro" id="IPR020825">
    <property type="entry name" value="Phe-tRNA_synthase-like_B3/B4"/>
</dbReference>
<evidence type="ECO:0000256" key="3">
    <source>
        <dbReference type="ARBA" id="ARBA00011209"/>
    </source>
</evidence>
<dbReference type="Gene3D" id="2.40.50.140">
    <property type="entry name" value="Nucleic acid-binding proteins"/>
    <property type="match status" value="1"/>
</dbReference>
<dbReference type="SUPFAM" id="SSF55681">
    <property type="entry name" value="Class II aaRS and biotin synthetases"/>
    <property type="match status" value="1"/>
</dbReference>
<dbReference type="PROSITE" id="PS50886">
    <property type="entry name" value="TRBD"/>
    <property type="match status" value="1"/>
</dbReference>
<evidence type="ECO:0000256" key="14">
    <source>
        <dbReference type="ARBA" id="ARBA00049255"/>
    </source>
</evidence>
<comment type="cofactor">
    <cofactor evidence="15">
        <name>Mg(2+)</name>
        <dbReference type="ChEBI" id="CHEBI:18420"/>
    </cofactor>
    <text evidence="15">Binds 2 magnesium ions per tetramer.</text>
</comment>
<dbReference type="Pfam" id="PF01588">
    <property type="entry name" value="tRNA_bind"/>
    <property type="match status" value="1"/>
</dbReference>
<dbReference type="PROSITE" id="PS51483">
    <property type="entry name" value="B5"/>
    <property type="match status" value="1"/>
</dbReference>
<dbReference type="Gene3D" id="3.30.930.10">
    <property type="entry name" value="Bira Bifunctional Protein, Domain 2"/>
    <property type="match status" value="1"/>
</dbReference>
<dbReference type="Pfam" id="PF03147">
    <property type="entry name" value="FDX-ACB"/>
    <property type="match status" value="1"/>
</dbReference>
<dbReference type="GO" id="GO:0000287">
    <property type="term" value="F:magnesium ion binding"/>
    <property type="evidence" value="ECO:0007669"/>
    <property type="project" value="UniProtKB-UniRule"/>
</dbReference>
<keyword evidence="13 15" id="KW-0030">Aminoacyl-tRNA synthetase</keyword>
<organism evidence="20 21">
    <name type="scientific">Candidatus Thermofonsia Clade 3 bacterium</name>
    <dbReference type="NCBI Taxonomy" id="2364212"/>
    <lineage>
        <taxon>Bacteria</taxon>
        <taxon>Bacillati</taxon>
        <taxon>Chloroflexota</taxon>
        <taxon>Candidatus Thermofontia</taxon>
        <taxon>Candidatus Thermofonsia Clade 3</taxon>
    </lineage>
</organism>
<keyword evidence="12 15" id="KW-0648">Protein biosynthesis</keyword>
<dbReference type="GO" id="GO:0000049">
    <property type="term" value="F:tRNA binding"/>
    <property type="evidence" value="ECO:0007669"/>
    <property type="project" value="UniProtKB-UniRule"/>
</dbReference>
<gene>
    <name evidence="15" type="primary">pheT</name>
    <name evidence="20" type="ORF">CUN48_09330</name>
</gene>
<dbReference type="InterPro" id="IPR005146">
    <property type="entry name" value="B3/B4_tRNA-bd"/>
</dbReference>
<dbReference type="SMART" id="SM00873">
    <property type="entry name" value="B3_4"/>
    <property type="match status" value="1"/>
</dbReference>
<dbReference type="EC" id="6.1.1.20" evidence="15"/>
<dbReference type="InterPro" id="IPR045060">
    <property type="entry name" value="Phe-tRNA-ligase_IIc_bsu"/>
</dbReference>
<evidence type="ECO:0000256" key="6">
    <source>
        <dbReference type="ARBA" id="ARBA00022598"/>
    </source>
</evidence>
<comment type="caution">
    <text evidence="20">The sequence shown here is derived from an EMBL/GenBank/DDBJ whole genome shotgun (WGS) entry which is preliminary data.</text>
</comment>
<dbReference type="AlphaFoldDB" id="A0A2M8QC07"/>
<dbReference type="SUPFAM" id="SSF50249">
    <property type="entry name" value="Nucleic acid-binding proteins"/>
    <property type="match status" value="1"/>
</dbReference>
<dbReference type="InterPro" id="IPR012340">
    <property type="entry name" value="NA-bd_OB-fold"/>
</dbReference>
<evidence type="ECO:0000256" key="11">
    <source>
        <dbReference type="ARBA" id="ARBA00022884"/>
    </source>
</evidence>
<dbReference type="Pfam" id="PF17759">
    <property type="entry name" value="tRNA_synthFbeta"/>
    <property type="match status" value="1"/>
</dbReference>
<evidence type="ECO:0000259" key="19">
    <source>
        <dbReference type="PROSITE" id="PS51483"/>
    </source>
</evidence>
<evidence type="ECO:0000259" key="17">
    <source>
        <dbReference type="PROSITE" id="PS50886"/>
    </source>
</evidence>
<feature type="domain" description="TRNA-binding" evidence="17">
    <location>
        <begin position="46"/>
        <end position="165"/>
    </location>
</feature>
<dbReference type="Pfam" id="PF03483">
    <property type="entry name" value="B3_4"/>
    <property type="match status" value="1"/>
</dbReference>
<reference evidence="20 21" key="1">
    <citation type="submission" date="2017-11" db="EMBL/GenBank/DDBJ databases">
        <title>Evolution of Phototrophy in the Chloroflexi Phylum Driven by Horizontal Gene Transfer.</title>
        <authorList>
            <person name="Ward L.M."/>
            <person name="Hemp J."/>
            <person name="Shih P.M."/>
            <person name="Mcglynn S.E."/>
            <person name="Fischer W."/>
        </authorList>
    </citation>
    <scope>NUCLEOTIDE SEQUENCE [LARGE SCALE GENOMIC DNA]</scope>
    <source>
        <strain evidence="20">JP3_7</strain>
    </source>
</reference>
<dbReference type="CDD" id="cd00769">
    <property type="entry name" value="PheRS_beta_core"/>
    <property type="match status" value="1"/>
</dbReference>
<dbReference type="GO" id="GO:0005524">
    <property type="term" value="F:ATP binding"/>
    <property type="evidence" value="ECO:0007669"/>
    <property type="project" value="UniProtKB-UniRule"/>
</dbReference>
<comment type="similarity">
    <text evidence="2 15">Belongs to the phenylalanyl-tRNA synthetase beta subunit family. Type 1 subfamily.</text>
</comment>
<evidence type="ECO:0000256" key="1">
    <source>
        <dbReference type="ARBA" id="ARBA00004496"/>
    </source>
</evidence>
<comment type="catalytic activity">
    <reaction evidence="14 15">
        <text>tRNA(Phe) + L-phenylalanine + ATP = L-phenylalanyl-tRNA(Phe) + AMP + diphosphate + H(+)</text>
        <dbReference type="Rhea" id="RHEA:19413"/>
        <dbReference type="Rhea" id="RHEA-COMP:9668"/>
        <dbReference type="Rhea" id="RHEA-COMP:9699"/>
        <dbReference type="ChEBI" id="CHEBI:15378"/>
        <dbReference type="ChEBI" id="CHEBI:30616"/>
        <dbReference type="ChEBI" id="CHEBI:33019"/>
        <dbReference type="ChEBI" id="CHEBI:58095"/>
        <dbReference type="ChEBI" id="CHEBI:78442"/>
        <dbReference type="ChEBI" id="CHEBI:78531"/>
        <dbReference type="ChEBI" id="CHEBI:456215"/>
        <dbReference type="EC" id="6.1.1.20"/>
    </reaction>
</comment>
<dbReference type="PROSITE" id="PS51447">
    <property type="entry name" value="FDX_ACB"/>
    <property type="match status" value="1"/>
</dbReference>
<feature type="binding site" evidence="15">
    <location>
        <position position="489"/>
    </location>
    <ligand>
        <name>Mg(2+)</name>
        <dbReference type="ChEBI" id="CHEBI:18420"/>
        <note>shared with alpha subunit</note>
    </ligand>
</feature>
<feature type="binding site" evidence="15">
    <location>
        <position position="499"/>
    </location>
    <ligand>
        <name>Mg(2+)</name>
        <dbReference type="ChEBI" id="CHEBI:18420"/>
        <note>shared with alpha subunit</note>
    </ligand>
</feature>
<dbReference type="Gene3D" id="3.30.70.380">
    <property type="entry name" value="Ferrodoxin-fold anticodon-binding domain"/>
    <property type="match status" value="1"/>
</dbReference>
<evidence type="ECO:0000259" key="18">
    <source>
        <dbReference type="PROSITE" id="PS51447"/>
    </source>
</evidence>
<dbReference type="InterPro" id="IPR041616">
    <property type="entry name" value="PheRS_beta_core"/>
</dbReference>
<dbReference type="Gene3D" id="3.30.56.10">
    <property type="match status" value="2"/>
</dbReference>
<feature type="domain" description="B5" evidence="19">
    <location>
        <begin position="422"/>
        <end position="511"/>
    </location>
</feature>
<name>A0A2M8QC07_9CHLR</name>
<keyword evidence="10 15" id="KW-0460">Magnesium</keyword>
<evidence type="ECO:0000313" key="21">
    <source>
        <dbReference type="Proteomes" id="UP000230790"/>
    </source>
</evidence>
<dbReference type="SUPFAM" id="SSF46955">
    <property type="entry name" value="Putative DNA-binding domain"/>
    <property type="match status" value="1"/>
</dbReference>
<evidence type="ECO:0000256" key="7">
    <source>
        <dbReference type="ARBA" id="ARBA00022723"/>
    </source>
</evidence>
<dbReference type="PANTHER" id="PTHR10947">
    <property type="entry name" value="PHENYLALANYL-TRNA SYNTHETASE BETA CHAIN AND LEUCINE-RICH REPEAT-CONTAINING PROTEIN 47"/>
    <property type="match status" value="1"/>
</dbReference>
<dbReference type="InterPro" id="IPR005121">
    <property type="entry name" value="Fdx_antiC-bd"/>
</dbReference>